<dbReference type="InterPro" id="IPR058533">
    <property type="entry name" value="Cation_efflux_TM"/>
</dbReference>
<organism evidence="12 13">
    <name type="scientific">Photobacterium frigidiphilum</name>
    <dbReference type="NCBI Taxonomy" id="264736"/>
    <lineage>
        <taxon>Bacteria</taxon>
        <taxon>Pseudomonadati</taxon>
        <taxon>Pseudomonadota</taxon>
        <taxon>Gammaproteobacteria</taxon>
        <taxon>Vibrionales</taxon>
        <taxon>Vibrionaceae</taxon>
        <taxon>Photobacterium</taxon>
    </lineage>
</organism>
<keyword evidence="4" id="KW-0410">Iron transport</keyword>
<dbReference type="SUPFAM" id="SSF160240">
    <property type="entry name" value="Cation efflux protein cytoplasmic domain-like"/>
    <property type="match status" value="1"/>
</dbReference>
<dbReference type="AlphaFoldDB" id="A0A2T3J8U7"/>
<keyword evidence="5 9" id="KW-0812">Transmembrane</keyword>
<feature type="domain" description="Cation efflux protein transmembrane" evidence="10">
    <location>
        <begin position="14"/>
        <end position="205"/>
    </location>
</feature>
<evidence type="ECO:0000313" key="12">
    <source>
        <dbReference type="EMBL" id="PSU45221.1"/>
    </source>
</evidence>
<name>A0A2T3J8U7_9GAMM</name>
<dbReference type="SUPFAM" id="SSF161111">
    <property type="entry name" value="Cation efflux protein transmembrane domain-like"/>
    <property type="match status" value="1"/>
</dbReference>
<reference evidence="12 13" key="1">
    <citation type="submission" date="2018-01" db="EMBL/GenBank/DDBJ databases">
        <title>Whole genome sequencing of Histamine producing bacteria.</title>
        <authorList>
            <person name="Butler K."/>
        </authorList>
    </citation>
    <scope>NUCLEOTIDE SEQUENCE [LARGE SCALE GENOMIC DNA]</scope>
    <source>
        <strain evidence="12 13">JCM 12947</strain>
    </source>
</reference>
<evidence type="ECO:0000256" key="4">
    <source>
        <dbReference type="ARBA" id="ARBA00022496"/>
    </source>
</evidence>
<evidence type="ECO:0000313" key="13">
    <source>
        <dbReference type="Proteomes" id="UP000240987"/>
    </source>
</evidence>
<keyword evidence="6" id="KW-0864">Zinc transport</keyword>
<keyword evidence="8 9" id="KW-0472">Membrane</keyword>
<dbReference type="PANTHER" id="PTHR43840:SF15">
    <property type="entry name" value="MITOCHONDRIAL METAL TRANSPORTER 1-RELATED"/>
    <property type="match status" value="1"/>
</dbReference>
<evidence type="ECO:0000259" key="11">
    <source>
        <dbReference type="Pfam" id="PF16916"/>
    </source>
</evidence>
<feature type="transmembrane region" description="Helical" evidence="9">
    <location>
        <begin position="114"/>
        <end position="135"/>
    </location>
</feature>
<keyword evidence="4" id="KW-0408">Iron</keyword>
<feature type="domain" description="Cation efflux protein cytoplasmic" evidence="11">
    <location>
        <begin position="213"/>
        <end position="290"/>
    </location>
</feature>
<feature type="transmembrane region" description="Helical" evidence="9">
    <location>
        <begin position="81"/>
        <end position="102"/>
    </location>
</feature>
<accession>A0A2T3J8U7</accession>
<dbReference type="PANTHER" id="PTHR43840">
    <property type="entry name" value="MITOCHONDRIAL METAL TRANSPORTER 1-RELATED"/>
    <property type="match status" value="1"/>
</dbReference>
<dbReference type="GO" id="GO:0006826">
    <property type="term" value="P:iron ion transport"/>
    <property type="evidence" value="ECO:0007669"/>
    <property type="project" value="UniProtKB-KW"/>
</dbReference>
<dbReference type="RefSeq" id="WP_107244971.1">
    <property type="nucleotide sequence ID" value="NZ_PYMJ01000034.1"/>
</dbReference>
<evidence type="ECO:0000259" key="10">
    <source>
        <dbReference type="Pfam" id="PF01545"/>
    </source>
</evidence>
<dbReference type="Proteomes" id="UP000240987">
    <property type="component" value="Unassembled WGS sequence"/>
</dbReference>
<comment type="similarity">
    <text evidence="2">Belongs to the cation diffusion facilitator (CDF) transporter (TC 2.A.4) family. FieF subfamily.</text>
</comment>
<sequence length="313" mass="34421">MSDVPLKLIRKATWVGSIANVALALLKITIGKITGSQALIADGVHSFSDLVTDTAILIGSRYWTAPADKEHPYGHGRFETLTNIFIGVILAIVGIGIGWDSINSIGNEAKTNPGMLAFGAAIASILVKEILYRWTVIQAKKINSRALHANAWHHRSDALSSLPVAIAVIANYFVPDLHYLDQVAALLVTAMILKAAFEILWPAIMEITEAEADSDIENKIQQYAAENSDIREVHAIRSRRTGSSILLDFHLLVDPDMSVDKAHEITEDFKSHILKQLDEVVDVIIHIEPYNCAERVINPCCGEDECHDENSKD</sequence>
<evidence type="ECO:0000256" key="8">
    <source>
        <dbReference type="ARBA" id="ARBA00023136"/>
    </source>
</evidence>
<dbReference type="GO" id="GO:0006829">
    <property type="term" value="P:zinc ion transport"/>
    <property type="evidence" value="ECO:0007669"/>
    <property type="project" value="UniProtKB-KW"/>
</dbReference>
<proteinExistence type="inferred from homology"/>
<evidence type="ECO:0000256" key="1">
    <source>
        <dbReference type="ARBA" id="ARBA00004141"/>
    </source>
</evidence>
<keyword evidence="13" id="KW-1185">Reference proteome</keyword>
<dbReference type="FunFam" id="1.20.1510.10:FF:000006">
    <property type="entry name" value="Divalent cation efflux transporter"/>
    <property type="match status" value="1"/>
</dbReference>
<dbReference type="OrthoDB" id="9806522at2"/>
<dbReference type="Gene3D" id="3.30.70.1350">
    <property type="entry name" value="Cation efflux protein, cytoplasmic domain"/>
    <property type="match status" value="1"/>
</dbReference>
<dbReference type="EMBL" id="PYMJ01000034">
    <property type="protein sequence ID" value="PSU45221.1"/>
    <property type="molecule type" value="Genomic_DNA"/>
</dbReference>
<evidence type="ECO:0000256" key="9">
    <source>
        <dbReference type="SAM" id="Phobius"/>
    </source>
</evidence>
<dbReference type="InterPro" id="IPR027470">
    <property type="entry name" value="Cation_efflux_CTD"/>
</dbReference>
<dbReference type="GO" id="GO:0016020">
    <property type="term" value="C:membrane"/>
    <property type="evidence" value="ECO:0007669"/>
    <property type="project" value="UniProtKB-SubCell"/>
</dbReference>
<evidence type="ECO:0000256" key="6">
    <source>
        <dbReference type="ARBA" id="ARBA00022906"/>
    </source>
</evidence>
<keyword evidence="6" id="KW-0406">Ion transport</keyword>
<evidence type="ECO:0000256" key="5">
    <source>
        <dbReference type="ARBA" id="ARBA00022692"/>
    </source>
</evidence>
<dbReference type="InterPro" id="IPR002524">
    <property type="entry name" value="Cation_efflux"/>
</dbReference>
<comment type="subcellular location">
    <subcellularLocation>
        <location evidence="1">Membrane</location>
        <topology evidence="1">Multi-pass membrane protein</topology>
    </subcellularLocation>
</comment>
<evidence type="ECO:0000256" key="2">
    <source>
        <dbReference type="ARBA" id="ARBA00010212"/>
    </source>
</evidence>
<dbReference type="Gene3D" id="1.20.1510.10">
    <property type="entry name" value="Cation efflux protein transmembrane domain"/>
    <property type="match status" value="1"/>
</dbReference>
<dbReference type="Pfam" id="PF01545">
    <property type="entry name" value="Cation_efflux"/>
    <property type="match status" value="1"/>
</dbReference>
<keyword evidence="3" id="KW-0813">Transport</keyword>
<comment type="caution">
    <text evidence="12">The sequence shown here is derived from an EMBL/GenBank/DDBJ whole genome shotgun (WGS) entry which is preliminary data.</text>
</comment>
<keyword evidence="6" id="KW-0862">Zinc</keyword>
<dbReference type="InterPro" id="IPR027469">
    <property type="entry name" value="Cation_efflux_TMD_sf"/>
</dbReference>
<gene>
    <name evidence="12" type="ORF">C9J12_23755</name>
</gene>
<evidence type="ECO:0000256" key="7">
    <source>
        <dbReference type="ARBA" id="ARBA00022989"/>
    </source>
</evidence>
<dbReference type="InterPro" id="IPR050291">
    <property type="entry name" value="CDF_Transporter"/>
</dbReference>
<dbReference type="InterPro" id="IPR036837">
    <property type="entry name" value="Cation_efflux_CTD_sf"/>
</dbReference>
<dbReference type="GO" id="GO:0008324">
    <property type="term" value="F:monoatomic cation transmembrane transporter activity"/>
    <property type="evidence" value="ECO:0007669"/>
    <property type="project" value="InterPro"/>
</dbReference>
<dbReference type="NCBIfam" id="TIGR01297">
    <property type="entry name" value="CDF"/>
    <property type="match status" value="1"/>
</dbReference>
<keyword evidence="7 9" id="KW-1133">Transmembrane helix</keyword>
<dbReference type="Pfam" id="PF16916">
    <property type="entry name" value="ZT_dimer"/>
    <property type="match status" value="1"/>
</dbReference>
<evidence type="ECO:0000256" key="3">
    <source>
        <dbReference type="ARBA" id="ARBA00022448"/>
    </source>
</evidence>
<protein>
    <submittedName>
        <fullName evidence="12">Cation transporter</fullName>
    </submittedName>
</protein>